<name>A0ABP1RT50_9HEXA</name>
<evidence type="ECO:0000313" key="2">
    <source>
        <dbReference type="EMBL" id="CAL8134968.1"/>
    </source>
</evidence>
<keyword evidence="1" id="KW-0812">Transmembrane</keyword>
<organism evidence="2 3">
    <name type="scientific">Orchesella dallaii</name>
    <dbReference type="NCBI Taxonomy" id="48710"/>
    <lineage>
        <taxon>Eukaryota</taxon>
        <taxon>Metazoa</taxon>
        <taxon>Ecdysozoa</taxon>
        <taxon>Arthropoda</taxon>
        <taxon>Hexapoda</taxon>
        <taxon>Collembola</taxon>
        <taxon>Entomobryomorpha</taxon>
        <taxon>Entomobryoidea</taxon>
        <taxon>Orchesellidae</taxon>
        <taxon>Orchesellinae</taxon>
        <taxon>Orchesella</taxon>
    </lineage>
</organism>
<feature type="transmembrane region" description="Helical" evidence="1">
    <location>
        <begin position="63"/>
        <end position="86"/>
    </location>
</feature>
<reference evidence="2 3" key="1">
    <citation type="submission" date="2024-08" db="EMBL/GenBank/DDBJ databases">
        <authorList>
            <person name="Cucini C."/>
            <person name="Frati F."/>
        </authorList>
    </citation>
    <scope>NUCLEOTIDE SEQUENCE [LARGE SCALE GENOMIC DNA]</scope>
</reference>
<proteinExistence type="predicted"/>
<gene>
    <name evidence="2" type="ORF">ODALV1_LOCUS25770</name>
</gene>
<keyword evidence="1" id="KW-1133">Transmembrane helix</keyword>
<feature type="transmembrane region" description="Helical" evidence="1">
    <location>
        <begin position="6"/>
        <end position="23"/>
    </location>
</feature>
<accession>A0ABP1RT50</accession>
<dbReference type="Proteomes" id="UP001642540">
    <property type="component" value="Unassembled WGS sequence"/>
</dbReference>
<feature type="transmembrane region" description="Helical" evidence="1">
    <location>
        <begin position="110"/>
        <end position="136"/>
    </location>
</feature>
<feature type="transmembrane region" description="Helical" evidence="1">
    <location>
        <begin position="196"/>
        <end position="216"/>
    </location>
</feature>
<dbReference type="EMBL" id="CAXLJM020000107">
    <property type="protein sequence ID" value="CAL8134968.1"/>
    <property type="molecule type" value="Genomic_DNA"/>
</dbReference>
<feature type="transmembrane region" description="Helical" evidence="1">
    <location>
        <begin position="228"/>
        <end position="252"/>
    </location>
</feature>
<comment type="caution">
    <text evidence="2">The sequence shown here is derived from an EMBL/GenBank/DDBJ whole genome shotgun (WGS) entry which is preliminary data.</text>
</comment>
<evidence type="ECO:0000313" key="3">
    <source>
        <dbReference type="Proteomes" id="UP001642540"/>
    </source>
</evidence>
<evidence type="ECO:0008006" key="4">
    <source>
        <dbReference type="Google" id="ProtNLM"/>
    </source>
</evidence>
<keyword evidence="3" id="KW-1185">Reference proteome</keyword>
<keyword evidence="1" id="KW-0472">Membrane</keyword>
<protein>
    <recommendedName>
        <fullName evidence="4">Gustatory receptor</fullName>
    </recommendedName>
</protein>
<evidence type="ECO:0000256" key="1">
    <source>
        <dbReference type="SAM" id="Phobius"/>
    </source>
</evidence>
<sequence length="316" mass="36348">MLHVAIYSVFFAMASFGWMTVWTEEYKTNEFSWVVSQQLTLYGVRKTRLPTLKTLKTLKKGELTAYIICIVFFSNPLLYFLFPFFLDKCPLQKLLSPVPPSAFPIICRKILASVIYGVSVIIGTTICISFLLAFTASGETVKLLLRECRPRLHLNSICAQLQHPVTFGQGHSSDFSRAFKLFRIIHSTITLSNLNMFYYMPYLVFIGICFCISGYYTALSLFGKVNILVYFFFVAVAVVVTLIICFLGSIGAEPREDFYIFRRLWKRRLVRRMERMQLRSCFPFAYTAGPFLKYTRHSTVDILTTVVDYTIAFVVS</sequence>